<dbReference type="PANTHER" id="PTHR11461">
    <property type="entry name" value="SERINE PROTEASE INHIBITOR, SERPIN"/>
    <property type="match status" value="1"/>
</dbReference>
<dbReference type="Gene3D" id="3.30.497.10">
    <property type="entry name" value="Antithrombin, subunit I, domain 2"/>
    <property type="match status" value="1"/>
</dbReference>
<sequence>MRSHVLLCLLFCVISGERNDESEIISDSIFRLGAKLLETTGESCVLSPFSLAMTLGNLNNGVLSNEITRNVFHGVSKEAVNKWFSSILPPVMEKEPIASKICINPFVSVDSKFKRDSELYYKMRLKSFDFTDNLDDAIRLINDYIQAATNGRIRDMVDANDVDSDTEFFVPSAFFMDVKFDQPFHKGRTVTKPFYTENGVVKQVNMMNAALYDRNVRLITTSTFQFARFKVADYELYRKTQFQEMSSYDFFVILPKPEYSLNEIIQRFASDAHLFSKLDDPSTFGKHTRKLHPSINVEIPRFAVESKLNLSTFKDELGLAAIFNRTTANWGRLQSATFAKLKDITHAAVIEVHEEQRNVTRYTIKHGFYRYMYYYPYEIIPKLVINRPFMYGVTYKNVPLILGKYC</sequence>
<dbReference type="SMART" id="SM00093">
    <property type="entry name" value="SERPIN"/>
    <property type="match status" value="1"/>
</dbReference>
<dbReference type="Gene3D" id="2.30.39.10">
    <property type="entry name" value="Alpha-1-antitrypsin, domain 1"/>
    <property type="match status" value="1"/>
</dbReference>
<dbReference type="SUPFAM" id="SSF56574">
    <property type="entry name" value="Serpins"/>
    <property type="match status" value="1"/>
</dbReference>
<name>A0AA39HPN2_9BILA</name>
<evidence type="ECO:0000259" key="4">
    <source>
        <dbReference type="SMART" id="SM00093"/>
    </source>
</evidence>
<dbReference type="GO" id="GO:0004867">
    <property type="term" value="F:serine-type endopeptidase inhibitor activity"/>
    <property type="evidence" value="ECO:0007669"/>
    <property type="project" value="InterPro"/>
</dbReference>
<comment type="caution">
    <text evidence="5">The sequence shown here is derived from an EMBL/GenBank/DDBJ whole genome shotgun (WGS) entry which is preliminary data.</text>
</comment>
<dbReference type="AlphaFoldDB" id="A0AA39HPN2"/>
<gene>
    <name evidence="5" type="ORF">QR680_004294</name>
</gene>
<dbReference type="CDD" id="cd00172">
    <property type="entry name" value="serpin"/>
    <property type="match status" value="1"/>
</dbReference>
<dbReference type="Pfam" id="PF00079">
    <property type="entry name" value="Serpin"/>
    <property type="match status" value="1"/>
</dbReference>
<comment type="similarity">
    <text evidence="1 2">Belongs to the serpin family.</text>
</comment>
<evidence type="ECO:0000256" key="2">
    <source>
        <dbReference type="RuleBase" id="RU000411"/>
    </source>
</evidence>
<feature type="signal peptide" evidence="3">
    <location>
        <begin position="1"/>
        <end position="16"/>
    </location>
</feature>
<evidence type="ECO:0000313" key="5">
    <source>
        <dbReference type="EMBL" id="KAK0409016.1"/>
    </source>
</evidence>
<reference evidence="5" key="1">
    <citation type="submission" date="2023-06" db="EMBL/GenBank/DDBJ databases">
        <title>Genomic analysis of the entomopathogenic nematode Steinernema hermaphroditum.</title>
        <authorList>
            <person name="Schwarz E.M."/>
            <person name="Heppert J.K."/>
            <person name="Baniya A."/>
            <person name="Schwartz H.T."/>
            <person name="Tan C.-H."/>
            <person name="Antoshechkin I."/>
            <person name="Sternberg P.W."/>
            <person name="Goodrich-Blair H."/>
            <person name="Dillman A.R."/>
        </authorList>
    </citation>
    <scope>NUCLEOTIDE SEQUENCE</scope>
    <source>
        <strain evidence="5">PS9179</strain>
        <tissue evidence="5">Whole animal</tissue>
    </source>
</reference>
<keyword evidence="6" id="KW-1185">Reference proteome</keyword>
<evidence type="ECO:0000256" key="3">
    <source>
        <dbReference type="SAM" id="SignalP"/>
    </source>
</evidence>
<evidence type="ECO:0000256" key="1">
    <source>
        <dbReference type="ARBA" id="ARBA00009500"/>
    </source>
</evidence>
<protein>
    <recommendedName>
        <fullName evidence="4">Serpin domain-containing protein</fullName>
    </recommendedName>
</protein>
<keyword evidence="3" id="KW-0732">Signal</keyword>
<organism evidence="5 6">
    <name type="scientific">Steinernema hermaphroditum</name>
    <dbReference type="NCBI Taxonomy" id="289476"/>
    <lineage>
        <taxon>Eukaryota</taxon>
        <taxon>Metazoa</taxon>
        <taxon>Ecdysozoa</taxon>
        <taxon>Nematoda</taxon>
        <taxon>Chromadorea</taxon>
        <taxon>Rhabditida</taxon>
        <taxon>Tylenchina</taxon>
        <taxon>Panagrolaimomorpha</taxon>
        <taxon>Strongyloidoidea</taxon>
        <taxon>Steinernematidae</taxon>
        <taxon>Steinernema</taxon>
    </lineage>
</organism>
<dbReference type="Proteomes" id="UP001175271">
    <property type="component" value="Unassembled WGS sequence"/>
</dbReference>
<dbReference type="InterPro" id="IPR036186">
    <property type="entry name" value="Serpin_sf"/>
</dbReference>
<accession>A0AA39HPN2</accession>
<dbReference type="InterPro" id="IPR000215">
    <property type="entry name" value="Serpin_fam"/>
</dbReference>
<dbReference type="EMBL" id="JAUCMV010000003">
    <property type="protein sequence ID" value="KAK0409016.1"/>
    <property type="molecule type" value="Genomic_DNA"/>
</dbReference>
<dbReference type="InterPro" id="IPR042185">
    <property type="entry name" value="Serpin_sf_2"/>
</dbReference>
<feature type="chain" id="PRO_5041436669" description="Serpin domain-containing protein" evidence="3">
    <location>
        <begin position="17"/>
        <end position="406"/>
    </location>
</feature>
<dbReference type="PANTHER" id="PTHR11461:SF211">
    <property type="entry name" value="GH10112P-RELATED"/>
    <property type="match status" value="1"/>
</dbReference>
<proteinExistence type="inferred from homology"/>
<dbReference type="GO" id="GO:0005615">
    <property type="term" value="C:extracellular space"/>
    <property type="evidence" value="ECO:0007669"/>
    <property type="project" value="InterPro"/>
</dbReference>
<feature type="domain" description="Serpin" evidence="4">
    <location>
        <begin position="30"/>
        <end position="406"/>
    </location>
</feature>
<dbReference type="InterPro" id="IPR042178">
    <property type="entry name" value="Serpin_sf_1"/>
</dbReference>
<dbReference type="InterPro" id="IPR023796">
    <property type="entry name" value="Serpin_dom"/>
</dbReference>
<evidence type="ECO:0000313" key="6">
    <source>
        <dbReference type="Proteomes" id="UP001175271"/>
    </source>
</evidence>